<reference evidence="1 2" key="1">
    <citation type="submission" date="2017-07" db="EMBL/GenBank/DDBJ databases">
        <authorList>
            <person name="Talla V."/>
            <person name="Backstrom N."/>
        </authorList>
    </citation>
    <scope>NUCLEOTIDE SEQUENCE [LARGE SCALE GENOMIC DNA]</scope>
</reference>
<evidence type="ECO:0000313" key="2">
    <source>
        <dbReference type="Proteomes" id="UP000324832"/>
    </source>
</evidence>
<proteinExistence type="predicted"/>
<protein>
    <submittedName>
        <fullName evidence="1">Uncharacterized protein</fullName>
    </submittedName>
</protein>
<sequence>MQKKEIKEDVIELYGQRDWRSIVNKYHNHPDRNKLLWVFPAEEDFEFIRLNMEKLGSGEILSIGCGSGLLEWMIHEATDIPVSGVEVDGSWWACKYAPPTFIELIIASPALDYNTISLLKKPTTTILFCYFNNGPAFRQYMENFNGNVVIIIGPHSKNVYTCPEPFEDIGKEWDLHTSKEIRDSKDFIAIYVRCLDSK</sequence>
<evidence type="ECO:0000313" key="1">
    <source>
        <dbReference type="EMBL" id="VVD00123.1"/>
    </source>
</evidence>
<dbReference type="EMBL" id="FZQP02004446">
    <property type="protein sequence ID" value="VVD00123.1"/>
    <property type="molecule type" value="Genomic_DNA"/>
</dbReference>
<dbReference type="AlphaFoldDB" id="A0A5E4QR18"/>
<dbReference type="Proteomes" id="UP000324832">
    <property type="component" value="Unassembled WGS sequence"/>
</dbReference>
<organism evidence="1 2">
    <name type="scientific">Leptidea sinapis</name>
    <dbReference type="NCBI Taxonomy" id="189913"/>
    <lineage>
        <taxon>Eukaryota</taxon>
        <taxon>Metazoa</taxon>
        <taxon>Ecdysozoa</taxon>
        <taxon>Arthropoda</taxon>
        <taxon>Hexapoda</taxon>
        <taxon>Insecta</taxon>
        <taxon>Pterygota</taxon>
        <taxon>Neoptera</taxon>
        <taxon>Endopterygota</taxon>
        <taxon>Lepidoptera</taxon>
        <taxon>Glossata</taxon>
        <taxon>Ditrysia</taxon>
        <taxon>Papilionoidea</taxon>
        <taxon>Pieridae</taxon>
        <taxon>Dismorphiinae</taxon>
        <taxon>Leptidea</taxon>
    </lineage>
</organism>
<accession>A0A5E4QR18</accession>
<name>A0A5E4QR18_9NEOP</name>
<gene>
    <name evidence="1" type="ORF">LSINAPIS_LOCUS10826</name>
</gene>
<keyword evidence="2" id="KW-1185">Reference proteome</keyword>